<dbReference type="SUPFAM" id="SSF69318">
    <property type="entry name" value="Integrin alpha N-terminal domain"/>
    <property type="match status" value="2"/>
</dbReference>
<dbReference type="PANTHER" id="PTHR30383">
    <property type="entry name" value="THIOESTERASE 1/PROTEASE 1/LYSOPHOSPHOLIPASE L1"/>
    <property type="match status" value="1"/>
</dbReference>
<feature type="region of interest" description="Disordered" evidence="2">
    <location>
        <begin position="135"/>
        <end position="205"/>
    </location>
</feature>
<dbReference type="Pfam" id="PF13472">
    <property type="entry name" value="Lipase_GDSL_2"/>
    <property type="match status" value="1"/>
</dbReference>
<feature type="compositionally biased region" description="Low complexity" evidence="2">
    <location>
        <begin position="392"/>
        <end position="401"/>
    </location>
</feature>
<keyword evidence="6" id="KW-1185">Reference proteome</keyword>
<accession>A0A3M2SDC5</accession>
<dbReference type="InterPro" id="IPR013517">
    <property type="entry name" value="FG-GAP"/>
</dbReference>
<protein>
    <recommendedName>
        <fullName evidence="4">SGNH hydrolase-type esterase domain-containing protein</fullName>
    </recommendedName>
</protein>
<dbReference type="Gene3D" id="3.40.50.1110">
    <property type="entry name" value="SGNH hydrolase"/>
    <property type="match status" value="1"/>
</dbReference>
<dbReference type="CDD" id="cd01833">
    <property type="entry name" value="XynB_like"/>
    <property type="match status" value="1"/>
</dbReference>
<comment type="caution">
    <text evidence="5">The sequence shown here is derived from an EMBL/GenBank/DDBJ whole genome shotgun (WGS) entry which is preliminary data.</text>
</comment>
<feature type="region of interest" description="Disordered" evidence="2">
    <location>
        <begin position="62"/>
        <end position="96"/>
    </location>
</feature>
<name>A0A3M2SDC5_9HYPO</name>
<dbReference type="InterPro" id="IPR013830">
    <property type="entry name" value="SGNH_hydro"/>
</dbReference>
<dbReference type="InterPro" id="IPR051532">
    <property type="entry name" value="Ester_Hydrolysis_Enzymes"/>
</dbReference>
<dbReference type="STRING" id="2010991.A0A3M2SDC5"/>
<reference evidence="5 6" key="1">
    <citation type="submission" date="2017-06" db="EMBL/GenBank/DDBJ databases">
        <title>Comparative genomic analysis of Ambrosia Fusariam Clade fungi.</title>
        <authorList>
            <person name="Stajich J.E."/>
            <person name="Carrillo J."/>
            <person name="Kijimoto T."/>
            <person name="Eskalen A."/>
            <person name="O'Donnell K."/>
            <person name="Kasson M."/>
        </authorList>
    </citation>
    <scope>NUCLEOTIDE SEQUENCE [LARGE SCALE GENOMIC DNA]</scope>
    <source>
        <strain evidence="5">UCR3666</strain>
    </source>
</reference>
<evidence type="ECO:0000313" key="6">
    <source>
        <dbReference type="Proteomes" id="UP000277212"/>
    </source>
</evidence>
<dbReference type="Gene3D" id="2.130.10.130">
    <property type="entry name" value="Integrin alpha, N-terminal"/>
    <property type="match status" value="2"/>
</dbReference>
<dbReference type="OrthoDB" id="2119228at2759"/>
<keyword evidence="1 3" id="KW-0732">Signal</keyword>
<evidence type="ECO:0000313" key="5">
    <source>
        <dbReference type="EMBL" id="RMJ15577.1"/>
    </source>
</evidence>
<dbReference type="GO" id="GO:0004622">
    <property type="term" value="F:phosphatidylcholine lysophospholipase activity"/>
    <property type="evidence" value="ECO:0007669"/>
    <property type="project" value="TreeGrafter"/>
</dbReference>
<evidence type="ECO:0000256" key="2">
    <source>
        <dbReference type="SAM" id="MobiDB-lite"/>
    </source>
</evidence>
<feature type="region of interest" description="Disordered" evidence="2">
    <location>
        <begin position="392"/>
        <end position="412"/>
    </location>
</feature>
<dbReference type="SUPFAM" id="SSF52266">
    <property type="entry name" value="SGNH hydrolase"/>
    <property type="match status" value="1"/>
</dbReference>
<evidence type="ECO:0000256" key="1">
    <source>
        <dbReference type="ARBA" id="ARBA00022729"/>
    </source>
</evidence>
<dbReference type="InterPro" id="IPR028994">
    <property type="entry name" value="Integrin_alpha_N"/>
</dbReference>
<feature type="domain" description="SGNH hydrolase-type esterase" evidence="4">
    <location>
        <begin position="309"/>
        <end position="502"/>
    </location>
</feature>
<evidence type="ECO:0000259" key="4">
    <source>
        <dbReference type="Pfam" id="PF13472"/>
    </source>
</evidence>
<dbReference type="EMBL" id="NKUJ01000062">
    <property type="protein sequence ID" value="RMJ15577.1"/>
    <property type="molecule type" value="Genomic_DNA"/>
</dbReference>
<feature type="region of interest" description="Disordered" evidence="2">
    <location>
        <begin position="519"/>
        <end position="553"/>
    </location>
</feature>
<evidence type="ECO:0000256" key="3">
    <source>
        <dbReference type="SAM" id="SignalP"/>
    </source>
</evidence>
<feature type="compositionally biased region" description="Pro residues" evidence="2">
    <location>
        <begin position="153"/>
        <end position="184"/>
    </location>
</feature>
<dbReference type="Pfam" id="PF13517">
    <property type="entry name" value="FG-GAP_3"/>
    <property type="match status" value="2"/>
</dbReference>
<feature type="chain" id="PRO_5018231346" description="SGNH hydrolase-type esterase domain-containing protein" evidence="3">
    <location>
        <begin position="22"/>
        <end position="1287"/>
    </location>
</feature>
<gene>
    <name evidence="5" type="ORF">CDV36_004777</name>
</gene>
<feature type="signal peptide" evidence="3">
    <location>
        <begin position="1"/>
        <end position="21"/>
    </location>
</feature>
<organism evidence="5 6">
    <name type="scientific">Fusarium kuroshium</name>
    <dbReference type="NCBI Taxonomy" id="2010991"/>
    <lineage>
        <taxon>Eukaryota</taxon>
        <taxon>Fungi</taxon>
        <taxon>Dikarya</taxon>
        <taxon>Ascomycota</taxon>
        <taxon>Pezizomycotina</taxon>
        <taxon>Sordariomycetes</taxon>
        <taxon>Hypocreomycetidae</taxon>
        <taxon>Hypocreales</taxon>
        <taxon>Nectriaceae</taxon>
        <taxon>Fusarium</taxon>
        <taxon>Fusarium solani species complex</taxon>
    </lineage>
</organism>
<sequence>MPAPRKVILLLLSALTTGGLAARIPRSVIRRQEDASFVTAGPRLTGIPLDQTDADTTGFVKNTRPGDGDDTSFVKNTRPTLVPSPSNSGISDNPTETSYSEIIVTGTDGGIATFVPTRNTEYASITTTITTTDEDGDDIIIFPGGWWWFPKGPQNPNPPKPPSTPPGPNPGPDPNPNPPDPNNPDDPDKPSSTECNKTPPPDCTRTISYISRETGFEATTFGTCSMPTRCVTGEQSTTTTTIPTSLPAAVETNGQTHMGVLTEEEDKLNQNEIDYLDFMFGSSKSVFRYKKIEAGHKVKNGVKLRILTVGDSITAGFADADGKGYRKNLREGLSENKVVWAGVEEESKANGVDAWHAAYPGQTIKFITDKVGESLKQRPNLILVAAGTNDMNDNDGTNGKTPIISKEGNDPKKASERLGELIDKIVEECPDAVVLVAKVINVCDDMKSQQTRTSQFNRLIPSVVKERSRKGKHVAAVDFTGWDKDGGELRDCVHPTDKGYDLMGDWWYSFVTQIDEEWLSEPEGNDPDRENEGSDANGGLDRDIPAPDWGTIPINKKSVNEVKAAAEAAKTKMTQRKCNANPTWKEAGKIALGIGSNGDWKYKKNWQLSTDDKWGGDGKVADGIGRDWRYVRLVDMDGDGKADYVWVDPNSGEILCWINNLPGHWTEAGNNKGVIGSGVKGSKYIYIADMNGDGATDYLVVNPDNGSVKVWWNYGPDANWVNGWKFVEGGEIASGVPHANLATLRFPDINGDGRADYVYIGAGGSLRHYLNVGGKGSTELLFHAQEGIATGAVSDISKLVFADMNGDGRDDYLIWDNDAGLTGFLNQRTHKEGVPVFINQGPEKTIADGIHKDYKRIRLADLDGDGKDDYAYVDDNGGLQLWYNRGECDDSIVIDGIRFADVDGDGADDYIWVDPKSGAPTIYLNKGPNENDANGWLWEPVNSGNALSFPSDIATGPEVMFGDVDGNGYSDYLNVEAESGKMDLYWNNPDYVAKDDWFEAHGTSASGLGKGKNVRFADIDGDGLADYIYLKENGGTVIYKSTFANKGGPYWKALPDADASGIGQRPEEIQFYDVNGDGLADYVWTQSIDGAVRVWLNQYPEPWKDIGVISGDAGTSGNNIRWATLQEGGRADLIIVDPKTGAIGAWLNSCDDLAPELIFVDTPPVCNKESDFPGHVKIEKSWVDEPPFVCDDWFGNIDKRVTDGFNEEKVWKDEYNHKVRYRVQWREGCKTELGGRKDMDVLNPMEDYSVRCRDAFQMPWDYCWDENNGVGAYQDIRCLRYSIEAGI</sequence>
<proteinExistence type="predicted"/>
<dbReference type="PANTHER" id="PTHR30383:SF5">
    <property type="entry name" value="SGNH HYDROLASE-TYPE ESTERASE DOMAIN-CONTAINING PROTEIN"/>
    <property type="match status" value="1"/>
</dbReference>
<dbReference type="Proteomes" id="UP000277212">
    <property type="component" value="Unassembled WGS sequence"/>
</dbReference>
<dbReference type="InterPro" id="IPR036514">
    <property type="entry name" value="SGNH_hydro_sf"/>
</dbReference>
<feature type="compositionally biased region" description="Polar residues" evidence="2">
    <location>
        <begin position="73"/>
        <end position="96"/>
    </location>
</feature>